<keyword evidence="3" id="KW-1185">Reference proteome</keyword>
<name>A0A9P6TBV7_9BASI</name>
<dbReference type="AlphaFoldDB" id="A0A9P6TBV7"/>
<evidence type="ECO:0000313" key="2">
    <source>
        <dbReference type="EMBL" id="KAG0146691.1"/>
    </source>
</evidence>
<feature type="region of interest" description="Disordered" evidence="1">
    <location>
        <begin position="53"/>
        <end position="198"/>
    </location>
</feature>
<dbReference type="EMBL" id="MU167257">
    <property type="protein sequence ID" value="KAG0146691.1"/>
    <property type="molecule type" value="Genomic_DNA"/>
</dbReference>
<feature type="compositionally biased region" description="Polar residues" evidence="1">
    <location>
        <begin position="121"/>
        <end position="133"/>
    </location>
</feature>
<protein>
    <submittedName>
        <fullName evidence="2">Uncharacterized protein</fullName>
    </submittedName>
</protein>
<sequence length="677" mass="75764">MASPLSEARDSQDPSHLNQSRSKLPDLDTLMSTPYWPLGPAFYRLRRALHRSIPCGSSAPDPAENAPTASEADQTGRSHDAPQAGSQVASASLTTNTQARSVLGSSEETPTSPFTPDLTGSFGQASLNDSPSEPRSWHAAPSPQSPINVKQPRDQQPHVRSPSEPSRDSIACDVVGPKESLNEYDSYSDDESLDGTPIMEDDKLTHMKADPPTHSSPHYQAVLPSTQQVEKNSEDSLDPNLDGLPIIEEMAQTDFNKKRPSDADELLVLDSKRRKTISTDELIDHTRLVSNAKYTEDQIKDEVMKSIDHVDNVDAFLESCIPPPPPTLCQADINIPQLLEAIRDVKASSSRLRSEGFIGDETELRAPKPFRKSKPSLQFVHKDRLAQCVMWPKGDQLDAPATASPSNENAHNLRVKQVPVPPMADDRDPFPLDGYIISVMKKIVTQFWNQYIVEAFCRVGLWIEKQGVWEHGNWGTLLSNELARFIDIGGKGRLADMLAYHRPKPFEEILLLSSQMHFLEVTRDQGLMRVRLNKDFTPRGLFYRPLIRGLRLWTYNERTPIADRNRLEVEYASRFADSGCVSELLPPNTSFRKYTHWAANEGVIVMIPKEKVKGGAKDVKLTPAWVSREYKKEPAPDYKLDQNLLKGIESLIAKSCRQRASSIHSHHSHKSKTRSQN</sequence>
<dbReference type="Proteomes" id="UP000886653">
    <property type="component" value="Unassembled WGS sequence"/>
</dbReference>
<evidence type="ECO:0000313" key="3">
    <source>
        <dbReference type="Proteomes" id="UP000886653"/>
    </source>
</evidence>
<feature type="region of interest" description="Disordered" evidence="1">
    <location>
        <begin position="658"/>
        <end position="677"/>
    </location>
</feature>
<feature type="compositionally biased region" description="Polar residues" evidence="1">
    <location>
        <begin position="84"/>
        <end position="114"/>
    </location>
</feature>
<feature type="region of interest" description="Disordered" evidence="1">
    <location>
        <begin position="1"/>
        <end position="31"/>
    </location>
</feature>
<feature type="compositionally biased region" description="Basic residues" evidence="1">
    <location>
        <begin position="664"/>
        <end position="677"/>
    </location>
</feature>
<comment type="caution">
    <text evidence="2">The sequence shown here is derived from an EMBL/GenBank/DDBJ whole genome shotgun (WGS) entry which is preliminary data.</text>
</comment>
<evidence type="ECO:0000256" key="1">
    <source>
        <dbReference type="SAM" id="MobiDB-lite"/>
    </source>
</evidence>
<proteinExistence type="predicted"/>
<organism evidence="2 3">
    <name type="scientific">Cronartium quercuum f. sp. fusiforme G11</name>
    <dbReference type="NCBI Taxonomy" id="708437"/>
    <lineage>
        <taxon>Eukaryota</taxon>
        <taxon>Fungi</taxon>
        <taxon>Dikarya</taxon>
        <taxon>Basidiomycota</taxon>
        <taxon>Pucciniomycotina</taxon>
        <taxon>Pucciniomycetes</taxon>
        <taxon>Pucciniales</taxon>
        <taxon>Coleosporiaceae</taxon>
        <taxon>Cronartium</taxon>
    </lineage>
</organism>
<accession>A0A9P6TBV7</accession>
<dbReference type="OrthoDB" id="2498185at2759"/>
<reference evidence="2" key="1">
    <citation type="submission" date="2013-11" db="EMBL/GenBank/DDBJ databases">
        <title>Genome sequence of the fusiform rust pathogen reveals effectors for host alternation and coevolution with pine.</title>
        <authorList>
            <consortium name="DOE Joint Genome Institute"/>
            <person name="Smith K."/>
            <person name="Pendleton A."/>
            <person name="Kubisiak T."/>
            <person name="Anderson C."/>
            <person name="Salamov A."/>
            <person name="Aerts A."/>
            <person name="Riley R."/>
            <person name="Clum A."/>
            <person name="Lindquist E."/>
            <person name="Ence D."/>
            <person name="Campbell M."/>
            <person name="Kronenberg Z."/>
            <person name="Feau N."/>
            <person name="Dhillon B."/>
            <person name="Hamelin R."/>
            <person name="Burleigh J."/>
            <person name="Smith J."/>
            <person name="Yandell M."/>
            <person name="Nelson C."/>
            <person name="Grigoriev I."/>
            <person name="Davis J."/>
        </authorList>
    </citation>
    <scope>NUCLEOTIDE SEQUENCE</scope>
    <source>
        <strain evidence="2">G11</strain>
    </source>
</reference>
<gene>
    <name evidence="2" type="ORF">CROQUDRAFT_657041</name>
</gene>